<dbReference type="GO" id="GO:0008227">
    <property type="term" value="F:G protein-coupled amine receptor activity"/>
    <property type="evidence" value="ECO:0007669"/>
    <property type="project" value="UniProtKB-ARBA"/>
</dbReference>
<keyword evidence="5" id="KW-0807">Transducer</keyword>
<evidence type="ECO:0000256" key="4">
    <source>
        <dbReference type="ARBA" id="ARBA00023170"/>
    </source>
</evidence>
<dbReference type="PANTHER" id="PTHR24248:SF199">
    <property type="entry name" value="IP13425P-RELATED"/>
    <property type="match status" value="1"/>
</dbReference>
<comment type="subcellular location">
    <subcellularLocation>
        <location evidence="1">Membrane</location>
        <topology evidence="1">Multi-pass membrane protein</topology>
    </subcellularLocation>
</comment>
<protein>
    <submittedName>
        <fullName evidence="9">HAT C-terminal dimerisation domain-containing protein</fullName>
    </submittedName>
</protein>
<dbReference type="InterPro" id="IPR012337">
    <property type="entry name" value="RNaseH-like_sf"/>
</dbReference>
<feature type="compositionally biased region" description="Polar residues" evidence="6">
    <location>
        <begin position="234"/>
        <end position="248"/>
    </location>
</feature>
<evidence type="ECO:0000256" key="3">
    <source>
        <dbReference type="ARBA" id="ARBA00023157"/>
    </source>
</evidence>
<proteinExistence type="predicted"/>
<dbReference type="Pfam" id="PF05699">
    <property type="entry name" value="Dimer_Tnp_hAT"/>
    <property type="match status" value="1"/>
</dbReference>
<feature type="region of interest" description="Disordered" evidence="6">
    <location>
        <begin position="232"/>
        <end position="261"/>
    </location>
</feature>
<keyword evidence="3" id="KW-1015">Disulfide bond</keyword>
<dbReference type="GO" id="GO:0071880">
    <property type="term" value="P:adenylate cyclase-activating adrenergic receptor signaling pathway"/>
    <property type="evidence" value="ECO:0007669"/>
    <property type="project" value="TreeGrafter"/>
</dbReference>
<feature type="domain" description="HAT C-terminal dimerisation" evidence="7">
    <location>
        <begin position="124"/>
        <end position="195"/>
    </location>
</feature>
<dbReference type="WBParaSite" id="jg15222">
    <property type="protein sequence ID" value="jg15222"/>
    <property type="gene ID" value="jg15222"/>
</dbReference>
<keyword evidence="4" id="KW-0675">Receptor</keyword>
<reference evidence="9" key="1">
    <citation type="submission" date="2022-11" db="UniProtKB">
        <authorList>
            <consortium name="WormBaseParasite"/>
        </authorList>
    </citation>
    <scope>IDENTIFICATION</scope>
</reference>
<dbReference type="SUPFAM" id="SSF53098">
    <property type="entry name" value="Ribonuclease H-like"/>
    <property type="match status" value="1"/>
</dbReference>
<feature type="region of interest" description="Disordered" evidence="6">
    <location>
        <begin position="467"/>
        <end position="502"/>
    </location>
</feature>
<evidence type="ECO:0000313" key="9">
    <source>
        <dbReference type="WBParaSite" id="jg15222"/>
    </source>
</evidence>
<dbReference type="Gene3D" id="1.20.1070.10">
    <property type="entry name" value="Rhodopsin 7-helix transmembrane proteins"/>
    <property type="match status" value="1"/>
</dbReference>
<evidence type="ECO:0000256" key="1">
    <source>
        <dbReference type="ARBA" id="ARBA00004141"/>
    </source>
</evidence>
<dbReference type="Proteomes" id="UP000887574">
    <property type="component" value="Unplaced"/>
</dbReference>
<accession>A0A915D497</accession>
<evidence type="ECO:0000313" key="8">
    <source>
        <dbReference type="Proteomes" id="UP000887574"/>
    </source>
</evidence>
<organism evidence="8 9">
    <name type="scientific">Ditylenchus dipsaci</name>
    <dbReference type="NCBI Taxonomy" id="166011"/>
    <lineage>
        <taxon>Eukaryota</taxon>
        <taxon>Metazoa</taxon>
        <taxon>Ecdysozoa</taxon>
        <taxon>Nematoda</taxon>
        <taxon>Chromadorea</taxon>
        <taxon>Rhabditida</taxon>
        <taxon>Tylenchina</taxon>
        <taxon>Tylenchomorpha</taxon>
        <taxon>Sphaerularioidea</taxon>
        <taxon>Anguinidae</taxon>
        <taxon>Anguininae</taxon>
        <taxon>Ditylenchus</taxon>
    </lineage>
</organism>
<keyword evidence="2" id="KW-0297">G-protein coupled receptor</keyword>
<evidence type="ECO:0000256" key="6">
    <source>
        <dbReference type="SAM" id="MobiDB-lite"/>
    </source>
</evidence>
<dbReference type="GO" id="GO:0043410">
    <property type="term" value="P:positive regulation of MAPK cascade"/>
    <property type="evidence" value="ECO:0007669"/>
    <property type="project" value="TreeGrafter"/>
</dbReference>
<evidence type="ECO:0000259" key="7">
    <source>
        <dbReference type="Pfam" id="PF05699"/>
    </source>
</evidence>
<evidence type="ECO:0000256" key="2">
    <source>
        <dbReference type="ARBA" id="ARBA00023040"/>
    </source>
</evidence>
<dbReference type="InterPro" id="IPR008906">
    <property type="entry name" value="HATC_C_dom"/>
</dbReference>
<dbReference type="GO" id="GO:0046983">
    <property type="term" value="F:protein dimerization activity"/>
    <property type="evidence" value="ECO:0007669"/>
    <property type="project" value="InterPro"/>
</dbReference>
<dbReference type="SUPFAM" id="SSF81321">
    <property type="entry name" value="Family A G protein-coupled receptor-like"/>
    <property type="match status" value="1"/>
</dbReference>
<dbReference type="PANTHER" id="PTHR24248">
    <property type="entry name" value="ADRENERGIC RECEPTOR-RELATED G-PROTEIN COUPLED RECEPTOR"/>
    <property type="match status" value="1"/>
</dbReference>
<dbReference type="AlphaFoldDB" id="A0A915D497"/>
<keyword evidence="8" id="KW-1185">Reference proteome</keyword>
<dbReference type="GO" id="GO:0005886">
    <property type="term" value="C:plasma membrane"/>
    <property type="evidence" value="ECO:0007669"/>
    <property type="project" value="TreeGrafter"/>
</dbReference>
<evidence type="ECO:0000256" key="5">
    <source>
        <dbReference type="ARBA" id="ARBA00023224"/>
    </source>
</evidence>
<name>A0A915D497_9BILA</name>
<sequence>MLLREVNEGVVPSLLNEKCLLVEKIESRFEMNYGLALFLDPRFKDRCFEGENQFRSMVKQWLVSEYQPMEEPVEEQVQPIDVKAEVREPLVKKPRSLFARQVDGIQENNALRPTTTWEQNLDFELISYNAEKPIPLHSDPLLYWQKNAVHFAILAKAAYRFLSALSTSHPSEQLFSHARDMFHYKRRVEAKNRNMISWEKPLLRKIEETAAEHASSLNDSEREQLQTILEAVHPSSSGSQDLPSQECTTYDEEDERSDRPSSVLLEAVTLRQQYSETYCSSLALEVPKRCFNTKLATRRFSEALQSTLQGKGKRISIIVGDSPSGEEPPNGRFGSKLKAHDKSNIRRHSYQPPGPQNLRGKAMRRLFARRESVYIARKKLAGLKDWALDLLAKLKSKQGMAIRRETRATKLVATVMGVFLICWLPFFSLNMFKCVGLPQQFTQFVIYSAINKKFRSSFRRLVGFGRSHNSRDSWKLPSAAKPSTKRKRAKKPQGQPLAAMADRHKGKMMRNGSGTPFRTKKGTFGNQAGLKGPFNLLNRHFSLKKPVIVIDEVSVPSPANISISADGNTTYRQSSDDCMRRSSSEIIGGITYPSNTKVEEVQP</sequence>